<evidence type="ECO:0000313" key="3">
    <source>
        <dbReference type="Proteomes" id="UP000006666"/>
    </source>
</evidence>
<protein>
    <recommendedName>
        <fullName evidence="4">SdpI/YhfL protein family</fullName>
    </recommendedName>
</protein>
<dbReference type="eggNOG" id="ENOG5033EKY">
    <property type="taxonomic scope" value="Bacteria"/>
</dbReference>
<evidence type="ECO:0000256" key="1">
    <source>
        <dbReference type="SAM" id="Phobius"/>
    </source>
</evidence>
<feature type="transmembrane region" description="Helical" evidence="1">
    <location>
        <begin position="6"/>
        <end position="29"/>
    </location>
</feature>
<dbReference type="Pfam" id="PF13630">
    <property type="entry name" value="SdpI"/>
    <property type="match status" value="1"/>
</dbReference>
<dbReference type="Proteomes" id="UP000006666">
    <property type="component" value="Chromosome"/>
</dbReference>
<organism evidence="2 3">
    <name type="scientific">Kytococcus sedentarius (strain ATCC 14392 / DSM 20547 / JCM 11482 / CCUG 33030 / NBRC 15357 / NCTC 11040 / CCM 314 / 541)</name>
    <name type="common">Micrococcus sedentarius</name>
    <dbReference type="NCBI Taxonomy" id="478801"/>
    <lineage>
        <taxon>Bacteria</taxon>
        <taxon>Bacillati</taxon>
        <taxon>Actinomycetota</taxon>
        <taxon>Actinomycetes</taxon>
        <taxon>Micrococcales</taxon>
        <taxon>Kytococcaceae</taxon>
        <taxon>Kytococcus</taxon>
    </lineage>
</organism>
<keyword evidence="1" id="KW-1133">Transmembrane helix</keyword>
<dbReference type="InterPro" id="IPR025962">
    <property type="entry name" value="SdpI/YhfL"/>
</dbReference>
<evidence type="ECO:0000313" key="2">
    <source>
        <dbReference type="EMBL" id="ACV06072.1"/>
    </source>
</evidence>
<evidence type="ECO:0008006" key="4">
    <source>
        <dbReference type="Google" id="ProtNLM"/>
    </source>
</evidence>
<dbReference type="EMBL" id="CP001686">
    <property type="protein sequence ID" value="ACV06072.1"/>
    <property type="molecule type" value="Genomic_DNA"/>
</dbReference>
<accession>C7NGG4</accession>
<name>C7NGG4_KYTSD</name>
<keyword evidence="1" id="KW-0472">Membrane</keyword>
<sequence>MVEVSTDAIVMAVCTVALGAAGPFVHVMCRSAAEGKVMRNSAVGLRTRATMASDHAWEVGHRAALPVTRGAAWAVPLLAVAALALALVRGLDGFTEAAVLATGGLVGVLTVLAGVMAHRAARQANLAGGDVASPPDSQA</sequence>
<gene>
    <name evidence="2" type="ordered locus">Ksed_10270</name>
</gene>
<dbReference type="KEGG" id="kse:Ksed_10270"/>
<dbReference type="HOGENOM" id="CLU_1842527_0_0_11"/>
<feature type="transmembrane region" description="Helical" evidence="1">
    <location>
        <begin position="71"/>
        <end position="91"/>
    </location>
</feature>
<dbReference type="AlphaFoldDB" id="C7NGG4"/>
<feature type="transmembrane region" description="Helical" evidence="1">
    <location>
        <begin position="97"/>
        <end position="117"/>
    </location>
</feature>
<keyword evidence="3" id="KW-1185">Reference proteome</keyword>
<keyword evidence="1" id="KW-0812">Transmembrane</keyword>
<proteinExistence type="predicted"/>
<reference evidence="2 3" key="1">
    <citation type="journal article" date="2009" name="Stand. Genomic Sci.">
        <title>Complete genome sequence of Kytococcus sedentarius type strain (541).</title>
        <authorList>
            <person name="Sims D."/>
            <person name="Brettin T."/>
            <person name="Detter J.C."/>
            <person name="Han C."/>
            <person name="Lapidus A."/>
            <person name="Copeland A."/>
            <person name="Glavina Del Rio T."/>
            <person name="Nolan M."/>
            <person name="Chen F."/>
            <person name="Lucas S."/>
            <person name="Tice H."/>
            <person name="Cheng J.F."/>
            <person name="Bruce D."/>
            <person name="Goodwin L."/>
            <person name="Pitluck S."/>
            <person name="Ovchinnikova G."/>
            <person name="Pati A."/>
            <person name="Ivanova N."/>
            <person name="Mavrommatis K."/>
            <person name="Chen A."/>
            <person name="Palaniappan K."/>
            <person name="D'haeseleer P."/>
            <person name="Chain P."/>
            <person name="Bristow J."/>
            <person name="Eisen J.A."/>
            <person name="Markowitz V."/>
            <person name="Hugenholtz P."/>
            <person name="Schneider S."/>
            <person name="Goker M."/>
            <person name="Pukall R."/>
            <person name="Kyrpides N.C."/>
            <person name="Klenk H.P."/>
        </authorList>
    </citation>
    <scope>NUCLEOTIDE SEQUENCE [LARGE SCALE GENOMIC DNA]</scope>
    <source>
        <strain evidence="3">ATCC 14392 / DSM 20547 / JCM 11482 / CCUG 33030 / NBRC 15357 / NCTC 11040 / CCM 314 / 541</strain>
    </source>
</reference>